<reference evidence="1" key="1">
    <citation type="journal article" date="2009" name="Infect. Immun.">
        <title>Lex2B, a phase-variable glycosyltransferase, adds either a glucose or a galactose to Haemophilus influenzae lipopolysaccharide.</title>
        <authorList>
            <person name="Deadman M.E."/>
            <person name="Hermant P."/>
            <person name="Engskog M."/>
            <person name="Makepeace K."/>
            <person name="Moxon E.R."/>
            <person name="Schweda E.K."/>
            <person name="Hood D.W."/>
        </authorList>
    </citation>
    <scope>NUCLEOTIDE SEQUENCE</scope>
    <source>
        <strain evidence="1">1008</strain>
    </source>
</reference>
<sequence length="89" mass="10325">MLITLTHINNNLIIRNEILDSLGKQASKQASKQAKSDLNSTSQSKQIILQEINKVKEKRTILEKIIRLFTKHKRITAKQNKQKFIVPFK</sequence>
<name>C1J7I6_HAEIF</name>
<protein>
    <submittedName>
        <fullName evidence="1">Lex2A</fullName>
    </submittedName>
</protein>
<dbReference type="EMBL" id="FJ376688">
    <property type="protein sequence ID" value="ACO37516.1"/>
    <property type="molecule type" value="Genomic_DNA"/>
</dbReference>
<gene>
    <name evidence="1" type="primary">lex2a</name>
</gene>
<dbReference type="RefSeq" id="WP_118793595.1">
    <property type="nucleotide sequence ID" value="NZ_QQGC01000004.1"/>
</dbReference>
<proteinExistence type="predicted"/>
<evidence type="ECO:0000313" key="1">
    <source>
        <dbReference type="EMBL" id="ACO37516.1"/>
    </source>
</evidence>
<accession>C1J7I6</accession>
<dbReference type="AlphaFoldDB" id="C1J7I6"/>
<organism evidence="1">
    <name type="scientific">Haemophilus influenzae</name>
    <dbReference type="NCBI Taxonomy" id="727"/>
    <lineage>
        <taxon>Bacteria</taxon>
        <taxon>Pseudomonadati</taxon>
        <taxon>Pseudomonadota</taxon>
        <taxon>Gammaproteobacteria</taxon>
        <taxon>Pasteurellales</taxon>
        <taxon>Pasteurellaceae</taxon>
        <taxon>Haemophilus</taxon>
    </lineage>
</organism>